<dbReference type="InterPro" id="IPR036388">
    <property type="entry name" value="WH-like_DNA-bd_sf"/>
</dbReference>
<evidence type="ECO:0000256" key="1">
    <source>
        <dbReference type="ARBA" id="ARBA00023015"/>
    </source>
</evidence>
<dbReference type="InterPro" id="IPR000835">
    <property type="entry name" value="HTH_MarR-typ"/>
</dbReference>
<protein>
    <submittedName>
        <fullName evidence="5">MarR family protein</fullName>
    </submittedName>
</protein>
<dbReference type="Pfam" id="PF01047">
    <property type="entry name" value="MarR"/>
    <property type="match status" value="1"/>
</dbReference>
<dbReference type="CDD" id="cd00090">
    <property type="entry name" value="HTH_ARSR"/>
    <property type="match status" value="1"/>
</dbReference>
<gene>
    <name evidence="5" type="ORF">WY13_01306</name>
</gene>
<dbReference type="AlphaFoldDB" id="A0A162L2Y5"/>
<evidence type="ECO:0000313" key="5">
    <source>
        <dbReference type="EMBL" id="OAA90402.1"/>
    </source>
</evidence>
<feature type="domain" description="HTH marR-type" evidence="4">
    <location>
        <begin position="11"/>
        <end position="142"/>
    </location>
</feature>
<dbReference type="EMBL" id="LITT01000011">
    <property type="protein sequence ID" value="OAA90402.1"/>
    <property type="molecule type" value="Genomic_DNA"/>
</dbReference>
<accession>A0A162L2Y5</accession>
<dbReference type="PANTHER" id="PTHR42756:SF1">
    <property type="entry name" value="TRANSCRIPTIONAL REPRESSOR OF EMRAB OPERON"/>
    <property type="match status" value="1"/>
</dbReference>
<organism evidence="5 6">
    <name type="scientific">Clostridium ljungdahlii</name>
    <dbReference type="NCBI Taxonomy" id="1538"/>
    <lineage>
        <taxon>Bacteria</taxon>
        <taxon>Bacillati</taxon>
        <taxon>Bacillota</taxon>
        <taxon>Clostridia</taxon>
        <taxon>Eubacteriales</taxon>
        <taxon>Clostridiaceae</taxon>
        <taxon>Clostridium</taxon>
    </lineage>
</organism>
<dbReference type="InterPro" id="IPR011991">
    <property type="entry name" value="ArsR-like_HTH"/>
</dbReference>
<dbReference type="PANTHER" id="PTHR42756">
    <property type="entry name" value="TRANSCRIPTIONAL REGULATOR, MARR"/>
    <property type="match status" value="1"/>
</dbReference>
<dbReference type="PROSITE" id="PS50995">
    <property type="entry name" value="HTH_MARR_2"/>
    <property type="match status" value="1"/>
</dbReference>
<dbReference type="SUPFAM" id="SSF46785">
    <property type="entry name" value="Winged helix' DNA-binding domain"/>
    <property type="match status" value="1"/>
</dbReference>
<dbReference type="GO" id="GO:0003677">
    <property type="term" value="F:DNA binding"/>
    <property type="evidence" value="ECO:0007669"/>
    <property type="project" value="UniProtKB-KW"/>
</dbReference>
<proteinExistence type="predicted"/>
<dbReference type="Gene3D" id="1.10.10.10">
    <property type="entry name" value="Winged helix-like DNA-binding domain superfamily/Winged helix DNA-binding domain"/>
    <property type="match status" value="1"/>
</dbReference>
<evidence type="ECO:0000256" key="2">
    <source>
        <dbReference type="ARBA" id="ARBA00023125"/>
    </source>
</evidence>
<comment type="caution">
    <text evidence="5">The sequence shown here is derived from an EMBL/GenBank/DDBJ whole genome shotgun (WGS) entry which is preliminary data.</text>
</comment>
<dbReference type="SMART" id="SM00347">
    <property type="entry name" value="HTH_MARR"/>
    <property type="match status" value="1"/>
</dbReference>
<dbReference type="PATRIC" id="fig|1538.10.peg.208"/>
<sequence length="142" mass="16443">MAIKSSKEHLKDCVCKNLRMTTRIVTQYFDKAFQPVGLRATQFALLADVSSRESSTIGELADILLMDQTTVTRNIKILKKKGYVNVRQGEDDSRKRCISTTESGLAKLREAINREQRFLIIEFGDEYEKYIKRSWVLIPYIF</sequence>
<evidence type="ECO:0000256" key="3">
    <source>
        <dbReference type="ARBA" id="ARBA00023163"/>
    </source>
</evidence>
<keyword evidence="1" id="KW-0805">Transcription regulation</keyword>
<evidence type="ECO:0000313" key="6">
    <source>
        <dbReference type="Proteomes" id="UP000077407"/>
    </source>
</evidence>
<dbReference type="GO" id="GO:0003700">
    <property type="term" value="F:DNA-binding transcription factor activity"/>
    <property type="evidence" value="ECO:0007669"/>
    <property type="project" value="InterPro"/>
</dbReference>
<dbReference type="InterPro" id="IPR036390">
    <property type="entry name" value="WH_DNA-bd_sf"/>
</dbReference>
<name>A0A162L2Y5_9CLOT</name>
<evidence type="ECO:0000259" key="4">
    <source>
        <dbReference type="PROSITE" id="PS50995"/>
    </source>
</evidence>
<dbReference type="Proteomes" id="UP000077407">
    <property type="component" value="Unassembled WGS sequence"/>
</dbReference>
<keyword evidence="3" id="KW-0804">Transcription</keyword>
<dbReference type="RefSeq" id="WP_192844996.1">
    <property type="nucleotide sequence ID" value="NZ_LITT01000011.1"/>
</dbReference>
<reference evidence="5 6" key="1">
    <citation type="journal article" date="2015" name="Biotechnol. Bioeng.">
        <title>Genome sequence and phenotypic characterization of Caulobacter segnis.</title>
        <authorList>
            <person name="Patel S."/>
            <person name="Fletcher B."/>
            <person name="Scott D.C."/>
            <person name="Ely B."/>
        </authorList>
    </citation>
    <scope>NUCLEOTIDE SEQUENCE [LARGE SCALE GENOMIC DNA]</scope>
    <source>
        <strain evidence="5 6">ERI-2</strain>
    </source>
</reference>
<keyword evidence="2" id="KW-0238">DNA-binding</keyword>